<dbReference type="EMBL" id="JBHUHO010000032">
    <property type="protein sequence ID" value="MFD2116926.1"/>
    <property type="molecule type" value="Genomic_DNA"/>
</dbReference>
<protein>
    <submittedName>
        <fullName evidence="3">YlbF family regulator</fullName>
    </submittedName>
</protein>
<dbReference type="PANTHER" id="PTHR38448:SF2">
    <property type="entry name" value="REGULATORY PROTEIN YLBF"/>
    <property type="match status" value="1"/>
</dbReference>
<evidence type="ECO:0000256" key="1">
    <source>
        <dbReference type="SAM" id="Coils"/>
    </source>
</evidence>
<dbReference type="InterPro" id="IPR010368">
    <property type="entry name" value="Com_YlbF"/>
</dbReference>
<name>A0ABW4YMH0_9BACL</name>
<dbReference type="InterPro" id="IPR052767">
    <property type="entry name" value="Bact_com_dev_regulator"/>
</dbReference>
<dbReference type="InterPro" id="IPR023378">
    <property type="entry name" value="YheA/YmcA-like_dom_sf"/>
</dbReference>
<dbReference type="Pfam" id="PF06133">
    <property type="entry name" value="Com_YlbF"/>
    <property type="match status" value="1"/>
</dbReference>
<dbReference type="Gene3D" id="1.20.1500.10">
    <property type="entry name" value="YheA/YmcA-like"/>
    <property type="match status" value="1"/>
</dbReference>
<gene>
    <name evidence="3" type="ORF">ACFSJH_14450</name>
</gene>
<dbReference type="RefSeq" id="WP_377773555.1">
    <property type="nucleotide sequence ID" value="NZ_JBHUHO010000032.1"/>
</dbReference>
<accession>A0ABW4YMH0</accession>
<keyword evidence="4" id="KW-1185">Reference proteome</keyword>
<sequence>MFTAEHTELLEVNTARTSIPTIDMATLLTSAYELGDSINQSAEVAELLYWEKQVQENTEVAEITKKFQVAKEFFAECQRFGRFHPDFHEARAKVKELERDLAAHESVVKFKEAENAVDLMLYEVASLIAEAVSANIKVPSNGKQKGGSCGSGGSCGCASGGCG</sequence>
<evidence type="ECO:0000313" key="3">
    <source>
        <dbReference type="EMBL" id="MFD2116926.1"/>
    </source>
</evidence>
<evidence type="ECO:0000256" key="2">
    <source>
        <dbReference type="SAM" id="MobiDB-lite"/>
    </source>
</evidence>
<proteinExistence type="predicted"/>
<dbReference type="SUPFAM" id="SSF158622">
    <property type="entry name" value="YheA/YmcA-like"/>
    <property type="match status" value="1"/>
</dbReference>
<reference evidence="4" key="1">
    <citation type="journal article" date="2019" name="Int. J. Syst. Evol. Microbiol.">
        <title>The Global Catalogue of Microorganisms (GCM) 10K type strain sequencing project: providing services to taxonomists for standard genome sequencing and annotation.</title>
        <authorList>
            <consortium name="The Broad Institute Genomics Platform"/>
            <consortium name="The Broad Institute Genome Sequencing Center for Infectious Disease"/>
            <person name="Wu L."/>
            <person name="Ma J."/>
        </authorList>
    </citation>
    <scope>NUCLEOTIDE SEQUENCE [LARGE SCALE GENOMIC DNA]</scope>
    <source>
        <strain evidence="4">GH52</strain>
    </source>
</reference>
<feature type="region of interest" description="Disordered" evidence="2">
    <location>
        <begin position="140"/>
        <end position="163"/>
    </location>
</feature>
<evidence type="ECO:0000313" key="4">
    <source>
        <dbReference type="Proteomes" id="UP001597362"/>
    </source>
</evidence>
<dbReference type="Proteomes" id="UP001597362">
    <property type="component" value="Unassembled WGS sequence"/>
</dbReference>
<dbReference type="PANTHER" id="PTHR38448">
    <property type="entry name" value="REGULATORY PROTEIN YLBF-RELATED"/>
    <property type="match status" value="1"/>
</dbReference>
<comment type="caution">
    <text evidence="3">The sequence shown here is derived from an EMBL/GenBank/DDBJ whole genome shotgun (WGS) entry which is preliminary data.</text>
</comment>
<feature type="compositionally biased region" description="Gly residues" evidence="2">
    <location>
        <begin position="144"/>
        <end position="163"/>
    </location>
</feature>
<organism evidence="3 4">
    <name type="scientific">Paenibacillus yanchengensis</name>
    <dbReference type="NCBI Taxonomy" id="2035833"/>
    <lineage>
        <taxon>Bacteria</taxon>
        <taxon>Bacillati</taxon>
        <taxon>Bacillota</taxon>
        <taxon>Bacilli</taxon>
        <taxon>Bacillales</taxon>
        <taxon>Paenibacillaceae</taxon>
        <taxon>Paenibacillus</taxon>
    </lineage>
</organism>
<feature type="coiled-coil region" evidence="1">
    <location>
        <begin position="87"/>
        <end position="114"/>
    </location>
</feature>
<keyword evidence="1" id="KW-0175">Coiled coil</keyword>